<dbReference type="STRING" id="1616788.AR543_14205"/>
<dbReference type="AlphaFoldDB" id="A0A172ZME4"/>
<dbReference type="PROSITE" id="PS51729">
    <property type="entry name" value="GNAT_YJDJ"/>
    <property type="match status" value="1"/>
</dbReference>
<dbReference type="InterPro" id="IPR031165">
    <property type="entry name" value="GNAT_YJDJ"/>
</dbReference>
<dbReference type="KEGG" id="pbv:AR543_14205"/>
<evidence type="ECO:0000259" key="2">
    <source>
        <dbReference type="PROSITE" id="PS51729"/>
    </source>
</evidence>
<dbReference type="InterPro" id="IPR016181">
    <property type="entry name" value="Acyl_CoA_acyltransferase"/>
</dbReference>
<dbReference type="PANTHER" id="PTHR31435:SF9">
    <property type="entry name" value="PROTEIN NATD1"/>
    <property type="match status" value="1"/>
</dbReference>
<sequence length="95" mass="10839">MEGGQLIKEGTAFFLKKGEEIIGEITYIPGPESDTWTLNHTYVNPEYRGGKIAQGLLDQVVQAARAENKKILPTCSYALAQFKRHSQYEDVWMRY</sequence>
<organism evidence="3 4">
    <name type="scientific">Paenibacillus bovis</name>
    <dbReference type="NCBI Taxonomy" id="1616788"/>
    <lineage>
        <taxon>Bacteria</taxon>
        <taxon>Bacillati</taxon>
        <taxon>Bacillota</taxon>
        <taxon>Bacilli</taxon>
        <taxon>Bacillales</taxon>
        <taxon>Paenibacillaceae</taxon>
        <taxon>Paenibacillus</taxon>
    </lineage>
</organism>
<dbReference type="CDD" id="cd04301">
    <property type="entry name" value="NAT_SF"/>
    <property type="match status" value="1"/>
</dbReference>
<dbReference type="EMBL" id="CP013023">
    <property type="protein sequence ID" value="ANF98824.1"/>
    <property type="molecule type" value="Genomic_DNA"/>
</dbReference>
<evidence type="ECO:0000259" key="1">
    <source>
        <dbReference type="PROSITE" id="PS51186"/>
    </source>
</evidence>
<dbReference type="Gene3D" id="3.40.630.30">
    <property type="match status" value="1"/>
</dbReference>
<evidence type="ECO:0000313" key="3">
    <source>
        <dbReference type="EMBL" id="ANF98824.1"/>
    </source>
</evidence>
<dbReference type="Pfam" id="PF14542">
    <property type="entry name" value="Acetyltransf_CG"/>
    <property type="match status" value="1"/>
</dbReference>
<reference evidence="4" key="1">
    <citation type="submission" date="2015-10" db="EMBL/GenBank/DDBJ databases">
        <title>Genome of Paenibacillus bovis sp. nov.</title>
        <authorList>
            <person name="Wu Z."/>
            <person name="Gao C."/>
            <person name="Liu Z."/>
            <person name="Zheng H."/>
        </authorList>
    </citation>
    <scope>NUCLEOTIDE SEQUENCE [LARGE SCALE GENOMIC DNA]</scope>
    <source>
        <strain evidence="4">BD3526</strain>
    </source>
</reference>
<name>A0A172ZME4_9BACL</name>
<gene>
    <name evidence="3" type="ORF">AR543_14205</name>
</gene>
<dbReference type="Proteomes" id="UP000078148">
    <property type="component" value="Chromosome"/>
</dbReference>
<feature type="domain" description="N-acetyltransferase" evidence="1">
    <location>
        <begin position="1"/>
        <end position="95"/>
    </location>
</feature>
<proteinExistence type="predicted"/>
<dbReference type="InterPro" id="IPR045057">
    <property type="entry name" value="Gcn5-rel_NAT"/>
</dbReference>
<dbReference type="SUPFAM" id="SSF55729">
    <property type="entry name" value="Acyl-CoA N-acyltransferases (Nat)"/>
    <property type="match status" value="1"/>
</dbReference>
<dbReference type="PANTHER" id="PTHR31435">
    <property type="entry name" value="PROTEIN NATD1"/>
    <property type="match status" value="1"/>
</dbReference>
<accession>A0A172ZME4</accession>
<evidence type="ECO:0000313" key="4">
    <source>
        <dbReference type="Proteomes" id="UP000078148"/>
    </source>
</evidence>
<dbReference type="InterPro" id="IPR000182">
    <property type="entry name" value="GNAT_dom"/>
</dbReference>
<dbReference type="GO" id="GO:0016747">
    <property type="term" value="F:acyltransferase activity, transferring groups other than amino-acyl groups"/>
    <property type="evidence" value="ECO:0007669"/>
    <property type="project" value="InterPro"/>
</dbReference>
<reference evidence="3 4" key="2">
    <citation type="journal article" date="2016" name="Int. J. Syst. Evol. Microbiol.">
        <title>Paenibacillus bovis sp. nov., isolated from raw yak (Bos grunniens) milk.</title>
        <authorList>
            <person name="Gao C."/>
            <person name="Han J."/>
            <person name="Liu Z."/>
            <person name="Xu X."/>
            <person name="Hang F."/>
            <person name="Wu Z."/>
        </authorList>
    </citation>
    <scope>NUCLEOTIDE SEQUENCE [LARGE SCALE GENOMIC DNA]</scope>
    <source>
        <strain evidence="3 4">BD3526</strain>
    </source>
</reference>
<protein>
    <submittedName>
        <fullName evidence="3">Uncharacterized protein</fullName>
    </submittedName>
</protein>
<keyword evidence="4" id="KW-1185">Reference proteome</keyword>
<dbReference type="PROSITE" id="PS51186">
    <property type="entry name" value="GNAT"/>
    <property type="match status" value="1"/>
</dbReference>
<feature type="domain" description="N-acetyltransferase" evidence="2">
    <location>
        <begin position="5"/>
        <end position="93"/>
    </location>
</feature>